<evidence type="ECO:0000256" key="1">
    <source>
        <dbReference type="ARBA" id="ARBA00005871"/>
    </source>
</evidence>
<evidence type="ECO:0000259" key="9">
    <source>
        <dbReference type="Pfam" id="PF04909"/>
    </source>
</evidence>
<dbReference type="InterPro" id="IPR006680">
    <property type="entry name" value="Amidohydro-rel"/>
</dbReference>
<dbReference type="PANTHER" id="PTHR21240">
    <property type="entry name" value="2-AMINO-3-CARBOXYLMUCONATE-6-SEMIALDEHYDE DECARBOXYLASE"/>
    <property type="match status" value="1"/>
</dbReference>
<gene>
    <name evidence="10" type="ORF">H2204_001091</name>
</gene>
<evidence type="ECO:0000256" key="4">
    <source>
        <dbReference type="ARBA" id="ARBA00022833"/>
    </source>
</evidence>
<dbReference type="InterPro" id="IPR032465">
    <property type="entry name" value="ACMSD"/>
</dbReference>
<proteinExistence type="inferred from homology"/>
<dbReference type="GO" id="GO:0047596">
    <property type="term" value="F:6-methylsalicylate decarboxylase activity"/>
    <property type="evidence" value="ECO:0007669"/>
    <property type="project" value="UniProtKB-EC"/>
</dbReference>
<dbReference type="Gene3D" id="3.20.20.140">
    <property type="entry name" value="Metal-dependent hydrolases"/>
    <property type="match status" value="1"/>
</dbReference>
<keyword evidence="11" id="KW-1185">Reference proteome</keyword>
<dbReference type="AlphaFoldDB" id="A0AA38YDL4"/>
<dbReference type="EMBL" id="JAPDRN010000004">
    <property type="protein sequence ID" value="KAJ9645511.1"/>
    <property type="molecule type" value="Genomic_DNA"/>
</dbReference>
<dbReference type="GO" id="GO:0046872">
    <property type="term" value="F:metal ion binding"/>
    <property type="evidence" value="ECO:0007669"/>
    <property type="project" value="UniProtKB-KW"/>
</dbReference>
<name>A0AA38YDL4_9EURO</name>
<keyword evidence="4" id="KW-0862">Zinc</keyword>
<evidence type="ECO:0000256" key="6">
    <source>
        <dbReference type="ARBA" id="ARBA00036832"/>
    </source>
</evidence>
<evidence type="ECO:0000313" key="10">
    <source>
        <dbReference type="EMBL" id="KAJ9645511.1"/>
    </source>
</evidence>
<dbReference type="EC" id="4.1.1.52" evidence="7"/>
<dbReference type="Proteomes" id="UP001172681">
    <property type="component" value="Unassembled WGS sequence"/>
</dbReference>
<protein>
    <recommendedName>
        <fullName evidence="7">6-methylsalicylate decarboxylase</fullName>
        <ecNumber evidence="7">4.1.1.52</ecNumber>
    </recommendedName>
</protein>
<evidence type="ECO:0000256" key="2">
    <source>
        <dbReference type="ARBA" id="ARBA00022723"/>
    </source>
</evidence>
<keyword evidence="3 8" id="KW-0210">Decarboxylase</keyword>
<evidence type="ECO:0000256" key="5">
    <source>
        <dbReference type="ARBA" id="ARBA00023239"/>
    </source>
</evidence>
<keyword evidence="5 8" id="KW-0456">Lyase</keyword>
<dbReference type="InterPro" id="IPR032466">
    <property type="entry name" value="Metal_Hydrolase"/>
</dbReference>
<feature type="domain" description="Amidohydrolase-related" evidence="9">
    <location>
        <begin position="15"/>
        <end position="324"/>
    </location>
</feature>
<evidence type="ECO:0000313" key="11">
    <source>
        <dbReference type="Proteomes" id="UP001172681"/>
    </source>
</evidence>
<comment type="catalytic activity">
    <reaction evidence="6">
        <text>6-methylsalicylate + H(+) = 3-methylphenol + CO2</text>
        <dbReference type="Rhea" id="RHEA:23112"/>
        <dbReference type="ChEBI" id="CHEBI:15378"/>
        <dbReference type="ChEBI" id="CHEBI:16526"/>
        <dbReference type="ChEBI" id="CHEBI:17231"/>
        <dbReference type="ChEBI" id="CHEBI:36658"/>
        <dbReference type="EC" id="4.1.1.52"/>
    </reaction>
    <physiologicalReaction direction="left-to-right" evidence="6">
        <dbReference type="Rhea" id="RHEA:23113"/>
    </physiologicalReaction>
</comment>
<evidence type="ECO:0000256" key="7">
    <source>
        <dbReference type="ARBA" id="ARBA00038889"/>
    </source>
</evidence>
<keyword evidence="2" id="KW-0479">Metal-binding</keyword>
<comment type="caution">
    <text evidence="10">The sequence shown here is derived from an EMBL/GenBank/DDBJ whole genome shotgun (WGS) entry which is preliminary data.</text>
</comment>
<sequence length="329" mass="37514">MSYTARQTSNSARKVDVHHHLVPDVWKEEITKIALGPEEIPPLNWTLEGSESFMKKAGLTTTIFSLTTPGVTKFDLVTARRVARAVNEYSAELREKNPGKFGFFATLPSLHDDIYGAVEEARYALTTLKAEGVIVFTHYGPENHYLGHPSFRPLWKLLDDLKAIAFVHPCPPRDKATFPDTLLPHVTEYPHETTRSAVDLIFSNTRRDHPSIKFILSHAGGTLPYLAGRVSFMEIFPSSPNKKGHEEIYQEIQSFYYDLAMSGHPNTLRTLLGFVPEDHILFGSDYPYALEPGIRRMNDNWEEFPLYQQTRDMINFENAEKILPMFQKS</sequence>
<comment type="similarity">
    <text evidence="1">Belongs to the metallo-dependent hydrolases superfamily. ACMSD family.</text>
</comment>
<dbReference type="GO" id="GO:0019748">
    <property type="term" value="P:secondary metabolic process"/>
    <property type="evidence" value="ECO:0007669"/>
    <property type="project" value="TreeGrafter"/>
</dbReference>
<organism evidence="10 11">
    <name type="scientific">Knufia peltigerae</name>
    <dbReference type="NCBI Taxonomy" id="1002370"/>
    <lineage>
        <taxon>Eukaryota</taxon>
        <taxon>Fungi</taxon>
        <taxon>Dikarya</taxon>
        <taxon>Ascomycota</taxon>
        <taxon>Pezizomycotina</taxon>
        <taxon>Eurotiomycetes</taxon>
        <taxon>Chaetothyriomycetidae</taxon>
        <taxon>Chaetothyriales</taxon>
        <taxon>Trichomeriaceae</taxon>
        <taxon>Knufia</taxon>
    </lineage>
</organism>
<accession>A0AA38YDL4</accession>
<dbReference type="GO" id="GO:0016787">
    <property type="term" value="F:hydrolase activity"/>
    <property type="evidence" value="ECO:0007669"/>
    <property type="project" value="InterPro"/>
</dbReference>
<reference evidence="10" key="1">
    <citation type="submission" date="2022-10" db="EMBL/GenBank/DDBJ databases">
        <title>Culturing micro-colonial fungi from biological soil crusts in the Mojave desert and describing Neophaeococcomyces mojavensis, and introducing the new genera and species Taxawa tesnikishii.</title>
        <authorList>
            <person name="Kurbessoian T."/>
            <person name="Stajich J.E."/>
        </authorList>
    </citation>
    <scope>NUCLEOTIDE SEQUENCE</scope>
    <source>
        <strain evidence="10">TK_35</strain>
    </source>
</reference>
<dbReference type="Pfam" id="PF04909">
    <property type="entry name" value="Amidohydro_2"/>
    <property type="match status" value="1"/>
</dbReference>
<dbReference type="GO" id="GO:0005829">
    <property type="term" value="C:cytosol"/>
    <property type="evidence" value="ECO:0007669"/>
    <property type="project" value="TreeGrafter"/>
</dbReference>
<evidence type="ECO:0000256" key="3">
    <source>
        <dbReference type="ARBA" id="ARBA00022793"/>
    </source>
</evidence>
<dbReference type="SUPFAM" id="SSF51556">
    <property type="entry name" value="Metallo-dependent hydrolases"/>
    <property type="match status" value="1"/>
</dbReference>
<dbReference type="PANTHER" id="PTHR21240:SF29">
    <property type="entry name" value="AMIDOHYDROLASE-RELATED DOMAIN-CONTAINING PROTEIN"/>
    <property type="match status" value="1"/>
</dbReference>
<evidence type="ECO:0000256" key="8">
    <source>
        <dbReference type="RuleBase" id="RU366045"/>
    </source>
</evidence>